<dbReference type="Gene3D" id="2.130.10.10">
    <property type="entry name" value="YVTN repeat-like/Quinoprotein amine dehydrogenase"/>
    <property type="match status" value="4"/>
</dbReference>
<name>A0ABW4VDW5_9MICO</name>
<dbReference type="InterPro" id="IPR001680">
    <property type="entry name" value="WD40_rpt"/>
</dbReference>
<feature type="domain" description="TIR" evidence="4">
    <location>
        <begin position="4"/>
        <end position="130"/>
    </location>
</feature>
<dbReference type="Pfam" id="PF00400">
    <property type="entry name" value="WD40"/>
    <property type="match status" value="3"/>
</dbReference>
<dbReference type="InterPro" id="IPR036322">
    <property type="entry name" value="WD40_repeat_dom_sf"/>
</dbReference>
<dbReference type="RefSeq" id="WP_377200484.1">
    <property type="nucleotide sequence ID" value="NZ_JBHUHF010000001.1"/>
</dbReference>
<dbReference type="PROSITE" id="PS50082">
    <property type="entry name" value="WD_REPEATS_2"/>
    <property type="match status" value="2"/>
</dbReference>
<dbReference type="PANTHER" id="PTHR19848">
    <property type="entry name" value="WD40 REPEAT PROTEIN"/>
    <property type="match status" value="1"/>
</dbReference>
<comment type="caution">
    <text evidence="5">The sequence shown here is derived from an EMBL/GenBank/DDBJ whole genome shotgun (WGS) entry which is preliminary data.</text>
</comment>
<dbReference type="InterPro" id="IPR000157">
    <property type="entry name" value="TIR_dom"/>
</dbReference>
<sequence length="940" mass="99520">MPDGGYDAFISYNHEADGPVGPALRDGLHLFARPWNRLRALRVFCDRRAMDPAEGLWTTIRQALDASRFLILVASPGAAGSSWVGREVDHWRQTGPRRPILIVRTAGEIVWDPAAGDFDWERTTALPRALSGWFTEEPQWVDLPSGSGGLSLRDPAFQDAVATLAASLHGRPKEDLLGEDVRQHRSAQSFRRAMWAALSVVALVAVGAAVWASAERSNAIGQRDKALASSLVSEARTVQDTQPGLARQLLATAHDLAPTPQAKSAVVAADEIPRELTMQASALAYDADGTVLAVARSGRSESGPYPEIVSHVWLYDAETLEVLHDWSLESHEDIPELQFAADGLLVLSHGDDILVMDVSDLRAPVEHTRYSAPSVLGNVLDVAPDGQTLAAGSRDGTIRLWSLANPADEPLVVSSPCTAEDGVHQVRFARSGSLLATGCGLGPDATLKLWDVGDPRPIAQASATVDGIRSFEMGPDGRGLVAETDDGLVHWGIASSGDLREPRRLPLPLGYGGYVSDLAYGERGRVAAVSDGGFARVWDVADDPALLAELPLPDFDSANSDAMVFAPGARALVVGSRGSNAGPDAAPGDGTVRIWHVADPLERRARASIPASDAGLAVGPDGRTLAGFVDSSVYVADVSDPLRPEPLAGDAVDVGPGESASLAEAVSAISPDGDTLAIAREGTVDVVDISDRAHPRHVVEWPAGIPQSVAFRPDGDLLAVGTFNGAVHLYDLTAPDQPQPAGQIPTVGFSLAFLPDRPVVAVSGGFSSRIELWDVSSTGSPRKLSDDRSHTYQVSEIDAARDGLLASAARDSSVRTWRVDGDRLIEQSVVTDSGDVNDLVLSAGGTRLATLGRDETLRVYRLDDGVPTLDLSLPVAGTAEDLVGFVGENALAVQTTHGAVDIWDLDLSSALERLCSGTGKTITEQQWNRVLPDISYDPPC</sequence>
<proteinExistence type="predicted"/>
<evidence type="ECO:0000256" key="2">
    <source>
        <dbReference type="ARBA" id="ARBA00022737"/>
    </source>
</evidence>
<dbReference type="EMBL" id="JBHUHF010000001">
    <property type="protein sequence ID" value="MFD2028821.1"/>
    <property type="molecule type" value="Genomic_DNA"/>
</dbReference>
<keyword evidence="2" id="KW-0677">Repeat</keyword>
<evidence type="ECO:0000256" key="3">
    <source>
        <dbReference type="PROSITE-ProRule" id="PRU00221"/>
    </source>
</evidence>
<dbReference type="SUPFAM" id="SSF52200">
    <property type="entry name" value="Toll/Interleukin receptor TIR domain"/>
    <property type="match status" value="1"/>
</dbReference>
<evidence type="ECO:0000256" key="1">
    <source>
        <dbReference type="ARBA" id="ARBA00022574"/>
    </source>
</evidence>
<keyword evidence="6" id="KW-1185">Reference proteome</keyword>
<evidence type="ECO:0000313" key="5">
    <source>
        <dbReference type="EMBL" id="MFD2028821.1"/>
    </source>
</evidence>
<gene>
    <name evidence="5" type="ORF">ACFSL2_25280</name>
</gene>
<evidence type="ECO:0000313" key="6">
    <source>
        <dbReference type="Proteomes" id="UP001597338"/>
    </source>
</evidence>
<evidence type="ECO:0000259" key="4">
    <source>
        <dbReference type="PROSITE" id="PS50104"/>
    </source>
</evidence>
<protein>
    <recommendedName>
        <fullName evidence="4">TIR domain-containing protein</fullName>
    </recommendedName>
</protein>
<dbReference type="Gene3D" id="3.40.50.10140">
    <property type="entry name" value="Toll/interleukin-1 receptor homology (TIR) domain"/>
    <property type="match status" value="1"/>
</dbReference>
<dbReference type="SUPFAM" id="SSF50978">
    <property type="entry name" value="WD40 repeat-like"/>
    <property type="match status" value="2"/>
</dbReference>
<organism evidence="5 6">
    <name type="scientific">Promicromonospora aerolata</name>
    <dbReference type="NCBI Taxonomy" id="195749"/>
    <lineage>
        <taxon>Bacteria</taxon>
        <taxon>Bacillati</taxon>
        <taxon>Actinomycetota</taxon>
        <taxon>Actinomycetes</taxon>
        <taxon>Micrococcales</taxon>
        <taxon>Promicromonosporaceae</taxon>
        <taxon>Promicromonospora</taxon>
    </lineage>
</organism>
<feature type="repeat" description="WD" evidence="3">
    <location>
        <begin position="787"/>
        <end position="827"/>
    </location>
</feature>
<dbReference type="InterPro" id="IPR035897">
    <property type="entry name" value="Toll_tir_struct_dom_sf"/>
</dbReference>
<dbReference type="PROSITE" id="PS50104">
    <property type="entry name" value="TIR"/>
    <property type="match status" value="1"/>
</dbReference>
<accession>A0ABW4VDW5</accession>
<dbReference type="SMART" id="SM00320">
    <property type="entry name" value="WD40"/>
    <property type="match status" value="8"/>
</dbReference>
<dbReference type="PANTHER" id="PTHR19848:SF8">
    <property type="entry name" value="F-BOX AND WD REPEAT DOMAIN CONTAINING 7"/>
    <property type="match status" value="1"/>
</dbReference>
<dbReference type="Proteomes" id="UP001597338">
    <property type="component" value="Unassembled WGS sequence"/>
</dbReference>
<dbReference type="SUPFAM" id="SSF50952">
    <property type="entry name" value="Soluble quinoprotein glucose dehydrogenase"/>
    <property type="match status" value="1"/>
</dbReference>
<reference evidence="6" key="1">
    <citation type="journal article" date="2019" name="Int. J. Syst. Evol. Microbiol.">
        <title>The Global Catalogue of Microorganisms (GCM) 10K type strain sequencing project: providing services to taxonomists for standard genome sequencing and annotation.</title>
        <authorList>
            <consortium name="The Broad Institute Genomics Platform"/>
            <consortium name="The Broad Institute Genome Sequencing Center for Infectious Disease"/>
            <person name="Wu L."/>
            <person name="Ma J."/>
        </authorList>
    </citation>
    <scope>NUCLEOTIDE SEQUENCE [LARGE SCALE GENOMIC DNA]</scope>
    <source>
        <strain evidence="6">CCM 7043</strain>
    </source>
</reference>
<dbReference type="InterPro" id="IPR015943">
    <property type="entry name" value="WD40/YVTN_repeat-like_dom_sf"/>
</dbReference>
<feature type="repeat" description="WD" evidence="3">
    <location>
        <begin position="380"/>
        <end position="403"/>
    </location>
</feature>
<keyword evidence="1 3" id="KW-0853">WD repeat</keyword>
<dbReference type="InterPro" id="IPR011041">
    <property type="entry name" value="Quinoprot_gluc/sorb_DH_b-prop"/>
</dbReference>